<keyword evidence="3" id="KW-1003">Cell membrane</keyword>
<comment type="similarity">
    <text evidence="8 9">Belongs to the TRAP transporter small permease family.</text>
</comment>
<evidence type="ECO:0000256" key="5">
    <source>
        <dbReference type="ARBA" id="ARBA00022692"/>
    </source>
</evidence>
<evidence type="ECO:0000256" key="8">
    <source>
        <dbReference type="ARBA" id="ARBA00038436"/>
    </source>
</evidence>
<comment type="function">
    <text evidence="9">Part of the tripartite ATP-independent periplasmic (TRAP) transport system.</text>
</comment>
<feature type="transmembrane region" description="Helical" evidence="9">
    <location>
        <begin position="133"/>
        <end position="154"/>
    </location>
</feature>
<dbReference type="GO" id="GO:0015740">
    <property type="term" value="P:C4-dicarboxylate transport"/>
    <property type="evidence" value="ECO:0007669"/>
    <property type="project" value="TreeGrafter"/>
</dbReference>
<dbReference type="RefSeq" id="WP_114099175.1">
    <property type="nucleotide sequence ID" value="NZ_JPWI01000011.1"/>
</dbReference>
<dbReference type="PANTHER" id="PTHR35011">
    <property type="entry name" value="2,3-DIKETO-L-GULONATE TRAP TRANSPORTER SMALL PERMEASE PROTEIN YIAM"/>
    <property type="match status" value="1"/>
</dbReference>
<dbReference type="EMBL" id="JPWI01000011">
    <property type="protein sequence ID" value="RCK44036.1"/>
    <property type="molecule type" value="Genomic_DNA"/>
</dbReference>
<comment type="subcellular location">
    <subcellularLocation>
        <location evidence="1 9">Cell inner membrane</location>
        <topology evidence="1 9">Multi-pass membrane protein</topology>
    </subcellularLocation>
</comment>
<feature type="transmembrane region" description="Helical" evidence="9">
    <location>
        <begin position="89"/>
        <end position="113"/>
    </location>
</feature>
<reference evidence="11 12" key="1">
    <citation type="submission" date="2014-07" db="EMBL/GenBank/DDBJ databases">
        <title>Draft genome sequence of Thalassospira profundimaris PR54-5.</title>
        <authorList>
            <person name="Lai Q."/>
            <person name="Shao Z."/>
        </authorList>
    </citation>
    <scope>NUCLEOTIDE SEQUENCE [LARGE SCALE GENOMIC DNA]</scope>
    <source>
        <strain evidence="11 12">PR54-5</strain>
    </source>
</reference>
<keyword evidence="5 9" id="KW-0812">Transmembrane</keyword>
<dbReference type="GO" id="GO:0022857">
    <property type="term" value="F:transmembrane transporter activity"/>
    <property type="evidence" value="ECO:0007669"/>
    <property type="project" value="UniProtKB-UniRule"/>
</dbReference>
<evidence type="ECO:0000313" key="12">
    <source>
        <dbReference type="Proteomes" id="UP000252255"/>
    </source>
</evidence>
<protein>
    <recommendedName>
        <fullName evidence="9">TRAP transporter small permease protein</fullName>
    </recommendedName>
</protein>
<evidence type="ECO:0000256" key="3">
    <source>
        <dbReference type="ARBA" id="ARBA00022475"/>
    </source>
</evidence>
<comment type="caution">
    <text evidence="11">The sequence shown here is derived from an EMBL/GenBank/DDBJ whole genome shotgun (WGS) entry which is preliminary data.</text>
</comment>
<dbReference type="GO" id="GO:0005886">
    <property type="term" value="C:plasma membrane"/>
    <property type="evidence" value="ECO:0007669"/>
    <property type="project" value="UniProtKB-SubCell"/>
</dbReference>
<evidence type="ECO:0000256" key="1">
    <source>
        <dbReference type="ARBA" id="ARBA00004429"/>
    </source>
</evidence>
<dbReference type="Proteomes" id="UP000252255">
    <property type="component" value="Unassembled WGS sequence"/>
</dbReference>
<feature type="transmembrane region" description="Helical" evidence="9">
    <location>
        <begin position="12"/>
        <end position="33"/>
    </location>
</feature>
<keyword evidence="6 9" id="KW-1133">Transmembrane helix</keyword>
<name>A0A367WRD6_9PROT</name>
<keyword evidence="2 9" id="KW-0813">Transport</keyword>
<sequence length="174" mass="19248">MFSYLFRGIDCLSIVFSKVANIVALGLVVSMIYEVLARYLFNAPTLWAFDIAYMATGTLFVLGAAQALREDAHVRIDFLSSRFPAKFRDGFNGFIYVFLLFPIFAMLSKVAIGKAWHAYVSGEVEMVSPWAPLMWPFYTLLALGLLALSLQLLVEGLRAFGAAKGVTQVKEGDA</sequence>
<comment type="subunit">
    <text evidence="9">The complex comprises the extracytoplasmic solute receptor protein and the two transmembrane proteins.</text>
</comment>
<evidence type="ECO:0000256" key="6">
    <source>
        <dbReference type="ARBA" id="ARBA00022989"/>
    </source>
</evidence>
<accession>A0A367WRD6</accession>
<keyword evidence="4 9" id="KW-0997">Cell inner membrane</keyword>
<dbReference type="PANTHER" id="PTHR35011:SF10">
    <property type="entry name" value="TRAP TRANSPORTER SMALL PERMEASE PROTEIN"/>
    <property type="match status" value="1"/>
</dbReference>
<dbReference type="AlphaFoldDB" id="A0A367WRD6"/>
<dbReference type="Pfam" id="PF04290">
    <property type="entry name" value="DctQ"/>
    <property type="match status" value="1"/>
</dbReference>
<feature type="domain" description="Tripartite ATP-independent periplasmic transporters DctQ component" evidence="10">
    <location>
        <begin position="27"/>
        <end position="159"/>
    </location>
</feature>
<organism evidence="11 12">
    <name type="scientific">Thalassospira profundimaris</name>
    <dbReference type="NCBI Taxonomy" id="502049"/>
    <lineage>
        <taxon>Bacteria</taxon>
        <taxon>Pseudomonadati</taxon>
        <taxon>Pseudomonadota</taxon>
        <taxon>Alphaproteobacteria</taxon>
        <taxon>Rhodospirillales</taxon>
        <taxon>Thalassospiraceae</taxon>
        <taxon>Thalassospira</taxon>
    </lineage>
</organism>
<evidence type="ECO:0000256" key="7">
    <source>
        <dbReference type="ARBA" id="ARBA00023136"/>
    </source>
</evidence>
<keyword evidence="7 9" id="KW-0472">Membrane</keyword>
<dbReference type="InterPro" id="IPR055348">
    <property type="entry name" value="DctQ"/>
</dbReference>
<evidence type="ECO:0000259" key="10">
    <source>
        <dbReference type="Pfam" id="PF04290"/>
    </source>
</evidence>
<dbReference type="InterPro" id="IPR007387">
    <property type="entry name" value="TRAP_DctQ"/>
</dbReference>
<proteinExistence type="inferred from homology"/>
<feature type="transmembrane region" description="Helical" evidence="9">
    <location>
        <begin position="45"/>
        <end position="68"/>
    </location>
</feature>
<evidence type="ECO:0000256" key="9">
    <source>
        <dbReference type="RuleBase" id="RU369079"/>
    </source>
</evidence>
<evidence type="ECO:0000256" key="2">
    <source>
        <dbReference type="ARBA" id="ARBA00022448"/>
    </source>
</evidence>
<evidence type="ECO:0000256" key="4">
    <source>
        <dbReference type="ARBA" id="ARBA00022519"/>
    </source>
</evidence>
<evidence type="ECO:0000313" key="11">
    <source>
        <dbReference type="EMBL" id="RCK44036.1"/>
    </source>
</evidence>
<gene>
    <name evidence="11" type="ORF">TH30_16885</name>
</gene>
<dbReference type="OrthoDB" id="9794346at2"/>